<dbReference type="Proteomes" id="UP000264800">
    <property type="component" value="Unplaced"/>
</dbReference>
<dbReference type="AlphaFoldDB" id="A0A3Q3B8F0"/>
<reference evidence="2" key="1">
    <citation type="submission" date="2025-08" db="UniProtKB">
        <authorList>
            <consortium name="Ensembl"/>
        </authorList>
    </citation>
    <scope>IDENTIFICATION</scope>
</reference>
<feature type="chain" id="PRO_5018744061" description="Secreted protein" evidence="1">
    <location>
        <begin position="17"/>
        <end position="103"/>
    </location>
</feature>
<protein>
    <recommendedName>
        <fullName evidence="4">Secreted protein</fullName>
    </recommendedName>
</protein>
<reference evidence="2" key="2">
    <citation type="submission" date="2025-09" db="UniProtKB">
        <authorList>
            <consortium name="Ensembl"/>
        </authorList>
    </citation>
    <scope>IDENTIFICATION</scope>
</reference>
<evidence type="ECO:0000256" key="1">
    <source>
        <dbReference type="SAM" id="SignalP"/>
    </source>
</evidence>
<keyword evidence="1" id="KW-0732">Signal</keyword>
<name>A0A3Q3B8F0_KRYMA</name>
<evidence type="ECO:0008006" key="4">
    <source>
        <dbReference type="Google" id="ProtNLM"/>
    </source>
</evidence>
<accession>A0A3Q3B8F0</accession>
<sequence>MKLAVDTSLFLLSTLCVEIFSRQGGRQHSEKWTGKHNVLHRVPIPNVKNAGRVCRGCELQWCTQPFKRVFFYPLIQGAINISATGPSHGYKAYLQLSWIISKS</sequence>
<feature type="signal peptide" evidence="1">
    <location>
        <begin position="1"/>
        <end position="16"/>
    </location>
</feature>
<evidence type="ECO:0000313" key="3">
    <source>
        <dbReference type="Proteomes" id="UP000264800"/>
    </source>
</evidence>
<evidence type="ECO:0000313" key="2">
    <source>
        <dbReference type="Ensembl" id="ENSKMAP00000025331.1"/>
    </source>
</evidence>
<organism evidence="2 3">
    <name type="scientific">Kryptolebias marmoratus</name>
    <name type="common">Mangrove killifish</name>
    <name type="synonym">Rivulus marmoratus</name>
    <dbReference type="NCBI Taxonomy" id="37003"/>
    <lineage>
        <taxon>Eukaryota</taxon>
        <taxon>Metazoa</taxon>
        <taxon>Chordata</taxon>
        <taxon>Craniata</taxon>
        <taxon>Vertebrata</taxon>
        <taxon>Euteleostomi</taxon>
        <taxon>Actinopterygii</taxon>
        <taxon>Neopterygii</taxon>
        <taxon>Teleostei</taxon>
        <taxon>Neoteleostei</taxon>
        <taxon>Acanthomorphata</taxon>
        <taxon>Ovalentaria</taxon>
        <taxon>Atherinomorphae</taxon>
        <taxon>Cyprinodontiformes</taxon>
        <taxon>Rivulidae</taxon>
        <taxon>Kryptolebias</taxon>
    </lineage>
</organism>
<dbReference type="Ensembl" id="ENSKMAT00000025651.1">
    <property type="protein sequence ID" value="ENSKMAP00000025331.1"/>
    <property type="gene ID" value="ENSKMAG00000018771.1"/>
</dbReference>
<proteinExistence type="predicted"/>
<keyword evidence="3" id="KW-1185">Reference proteome</keyword>